<dbReference type="RefSeq" id="WP_090160585.1">
    <property type="nucleotide sequence ID" value="NZ_CP043028.1"/>
</dbReference>
<dbReference type="AlphaFoldDB" id="A0A1G5RQI2"/>
<sequence>MKISFYYVDEDYINYLKEVEINSRGFTTVPNVRYANSSKFVYGVVLKIDDIDYYVPISSYKKSQEDNIIIKIEDHKKLVARGSMRFNFMIPIPKQCLIPVDFKDSMFTEQEKVMLQKEYKACKKLLVQAQKRAKKTYDKVLAGLDTELLKNSCDFKLLEEACKNYSPKKEEK</sequence>
<dbReference type="KEGG" id="pxv:FXF36_08655"/>
<dbReference type="EMBL" id="CP043028">
    <property type="protein sequence ID" value="QFJ54922.1"/>
    <property type="molecule type" value="Genomic_DNA"/>
</dbReference>
<dbReference type="Proteomes" id="UP000199428">
    <property type="component" value="Unassembled WGS sequence"/>
</dbReference>
<evidence type="ECO:0000313" key="2">
    <source>
        <dbReference type="EMBL" id="SCZ76274.1"/>
    </source>
</evidence>
<reference evidence="2 3" key="1">
    <citation type="submission" date="2016-10" db="EMBL/GenBank/DDBJ databases">
        <authorList>
            <person name="de Groot N.N."/>
        </authorList>
    </citation>
    <scope>NUCLEOTIDE SEQUENCE [LARGE SCALE GENOMIC DNA]</scope>
    <source>
        <strain evidence="2 3">DSM 10317</strain>
    </source>
</reference>
<evidence type="ECO:0000313" key="4">
    <source>
        <dbReference type="Proteomes" id="UP000327030"/>
    </source>
</evidence>
<dbReference type="OrthoDB" id="1655812at2"/>
<evidence type="ECO:0000313" key="1">
    <source>
        <dbReference type="EMBL" id="QFJ54922.1"/>
    </source>
</evidence>
<dbReference type="InterPro" id="IPR053735">
    <property type="entry name" value="Type_III_TA_endoRNase"/>
</dbReference>
<dbReference type="EMBL" id="FMWK01000001">
    <property type="protein sequence ID" value="SCZ76274.1"/>
    <property type="molecule type" value="Genomic_DNA"/>
</dbReference>
<protein>
    <submittedName>
        <fullName evidence="2">Protein AbiQ</fullName>
    </submittedName>
    <submittedName>
        <fullName evidence="1">Type III toxin-antitoxin system ToxN/AbiQ family toxin</fullName>
    </submittedName>
</protein>
<reference evidence="4" key="4">
    <citation type="submission" date="2019-08" db="EMBL/GenBank/DDBJ databases">
        <title>Complete Genome Sequence of the Polysaccharide-Degrading Rumen Bacterium Pseudobutyrivibrio xylanivorans MA3014.</title>
        <authorList>
            <person name="Palevich N."/>
            <person name="Maclean P.H."/>
            <person name="Kelly W.J."/>
            <person name="Leahy S.C."/>
            <person name="Rakonjac J."/>
            <person name="Attwood G.T."/>
        </authorList>
    </citation>
    <scope>NUCLEOTIDE SEQUENCE [LARGE SCALE GENOMIC DNA]</scope>
    <source>
        <strain evidence="4">MA3014</strain>
    </source>
</reference>
<reference evidence="1" key="2">
    <citation type="journal article" date="2018" name="Nat. Biotechnol.">
        <title>Cultivation and sequencing of rumen microbiome members from the Hungate1000 Collection.</title>
        <authorList>
            <consortium name="Hungate1000 project collaborators"/>
            <person name="Seshadri R."/>
            <person name="Leahy S.C."/>
            <person name="Attwood G.T."/>
            <person name="Teh K.H."/>
            <person name="Lambie S.C."/>
            <person name="Cookson A.L."/>
            <person name="Eloe-Fadrosh E.A."/>
            <person name="Pavlopoulos G.A."/>
            <person name="Hadjithomas M."/>
            <person name="Varghese N.J."/>
            <person name="Paez-Espino D."/>
            <person name="Perry R."/>
            <person name="Henderson G."/>
            <person name="Creevey C.J."/>
            <person name="Terrapon N."/>
            <person name="Lapebie P."/>
            <person name="Drula E."/>
            <person name="Lombard V."/>
            <person name="Rubin E."/>
            <person name="Kyrpides N.C."/>
            <person name="Henrissat B."/>
            <person name="Woyke T."/>
            <person name="Ivanova N.N."/>
            <person name="Kelly W.J."/>
        </authorList>
    </citation>
    <scope>NUCLEOTIDE SEQUENCE</scope>
    <source>
        <strain evidence="1">MA3014</strain>
    </source>
</reference>
<dbReference type="Pfam" id="PF13958">
    <property type="entry name" value="ToxN_toxin"/>
    <property type="match status" value="1"/>
</dbReference>
<dbReference type="GO" id="GO:0004521">
    <property type="term" value="F:RNA endonuclease activity"/>
    <property type="evidence" value="ECO:0007669"/>
    <property type="project" value="InterPro"/>
</dbReference>
<dbReference type="InterPro" id="IPR025911">
    <property type="entry name" value="ToxN/AbiQ_toxin"/>
</dbReference>
<reference evidence="1" key="5">
    <citation type="journal article" date="2020" name="Genome Biol. Evol.">
        <title>Complete Genome Sequence of the Polysaccharide-Degrading Rumen Bacterium Pseudobutyrivibrio xylanivorans MA3014 Reveals an Incomplete Glycolytic Pathway.</title>
        <authorList>
            <person name="Palevich N."/>
            <person name="Maclean P.H."/>
            <person name="Kelly W.J."/>
            <person name="Leahy S.C."/>
            <person name="Rakonjac J."/>
            <person name="Attwood G.T."/>
        </authorList>
    </citation>
    <scope>NUCLEOTIDE SEQUENCE</scope>
    <source>
        <strain evidence="1">MA3014</strain>
    </source>
</reference>
<accession>A0A1G5RQI2</accession>
<evidence type="ECO:0000313" key="3">
    <source>
        <dbReference type="Proteomes" id="UP000199428"/>
    </source>
</evidence>
<dbReference type="Proteomes" id="UP000327030">
    <property type="component" value="Chromosome 1"/>
</dbReference>
<dbReference type="GO" id="GO:0003723">
    <property type="term" value="F:RNA binding"/>
    <property type="evidence" value="ECO:0007669"/>
    <property type="project" value="InterPro"/>
</dbReference>
<proteinExistence type="predicted"/>
<gene>
    <name evidence="1" type="ORF">FXF36_08655</name>
    <name evidence="2" type="ORF">SAMN02910350_00169</name>
</gene>
<dbReference type="Gene3D" id="3.10.129.130">
    <property type="match status" value="1"/>
</dbReference>
<name>A0A1G5RQI2_PSEXY</name>
<reference evidence="1" key="3">
    <citation type="journal article" date="2019" name="Appl. Environ. Microbiol.">
        <title>Comparative Genomics of Rumen Butyrivibrio spp. Uncovers a Continuum of Polysaccharide-Degrading Capabilities.</title>
        <authorList>
            <person name="Palevich N."/>
            <person name="Kelly W.J."/>
            <person name="Leahy S.C."/>
            <person name="Denman S."/>
            <person name="Altermann E."/>
            <person name="Rakonjac J."/>
            <person name="Attwood G.T."/>
        </authorList>
    </citation>
    <scope>NUCLEOTIDE SEQUENCE</scope>
    <source>
        <strain evidence="1">MA3014</strain>
    </source>
</reference>
<organism evidence="2 3">
    <name type="scientific">Pseudobutyrivibrio xylanivorans</name>
    <dbReference type="NCBI Taxonomy" id="185007"/>
    <lineage>
        <taxon>Bacteria</taxon>
        <taxon>Bacillati</taxon>
        <taxon>Bacillota</taxon>
        <taxon>Clostridia</taxon>
        <taxon>Lachnospirales</taxon>
        <taxon>Lachnospiraceae</taxon>
        <taxon>Pseudobutyrivibrio</taxon>
    </lineage>
</organism>